<keyword evidence="1" id="KW-0732">Signal</keyword>
<proteinExistence type="predicted"/>
<feature type="chain" id="PRO_5035924410" evidence="1">
    <location>
        <begin position="21"/>
        <end position="75"/>
    </location>
</feature>
<accession>A0A8S9KY17</accession>
<gene>
    <name evidence="2" type="ORF">F2Q68_00007851</name>
</gene>
<name>A0A8S9KY17_BRACR</name>
<protein>
    <submittedName>
        <fullName evidence="2">Uncharacterized protein</fullName>
    </submittedName>
</protein>
<evidence type="ECO:0000313" key="3">
    <source>
        <dbReference type="Proteomes" id="UP000712281"/>
    </source>
</evidence>
<dbReference type="AlphaFoldDB" id="A0A8S9KY17"/>
<reference evidence="2" key="1">
    <citation type="submission" date="2019-12" db="EMBL/GenBank/DDBJ databases">
        <title>Genome sequencing and annotation of Brassica cretica.</title>
        <authorList>
            <person name="Studholme D.J."/>
            <person name="Sarris P.F."/>
        </authorList>
    </citation>
    <scope>NUCLEOTIDE SEQUENCE</scope>
    <source>
        <strain evidence="2">PFS-001/15</strain>
        <tissue evidence="2">Leaf</tissue>
    </source>
</reference>
<feature type="signal peptide" evidence="1">
    <location>
        <begin position="1"/>
        <end position="20"/>
    </location>
</feature>
<comment type="caution">
    <text evidence="2">The sequence shown here is derived from an EMBL/GenBank/DDBJ whole genome shotgun (WGS) entry which is preliminary data.</text>
</comment>
<evidence type="ECO:0000313" key="2">
    <source>
        <dbReference type="EMBL" id="KAF2600004.1"/>
    </source>
</evidence>
<sequence length="75" mass="8432">MRKFFSFWTVWTFCTLRSETLEVVKSETLEVVAMELKLFWVGPSSPGKAVPEVDSQTQMVEVGGSGQAEALEFLQ</sequence>
<evidence type="ECO:0000256" key="1">
    <source>
        <dbReference type="SAM" id="SignalP"/>
    </source>
</evidence>
<organism evidence="2 3">
    <name type="scientific">Brassica cretica</name>
    <name type="common">Mustard</name>
    <dbReference type="NCBI Taxonomy" id="69181"/>
    <lineage>
        <taxon>Eukaryota</taxon>
        <taxon>Viridiplantae</taxon>
        <taxon>Streptophyta</taxon>
        <taxon>Embryophyta</taxon>
        <taxon>Tracheophyta</taxon>
        <taxon>Spermatophyta</taxon>
        <taxon>Magnoliopsida</taxon>
        <taxon>eudicotyledons</taxon>
        <taxon>Gunneridae</taxon>
        <taxon>Pentapetalae</taxon>
        <taxon>rosids</taxon>
        <taxon>malvids</taxon>
        <taxon>Brassicales</taxon>
        <taxon>Brassicaceae</taxon>
        <taxon>Brassiceae</taxon>
        <taxon>Brassica</taxon>
    </lineage>
</organism>
<dbReference type="Proteomes" id="UP000712281">
    <property type="component" value="Unassembled WGS sequence"/>
</dbReference>
<dbReference type="EMBL" id="QGKW02000717">
    <property type="protein sequence ID" value="KAF2600004.1"/>
    <property type="molecule type" value="Genomic_DNA"/>
</dbReference>